<dbReference type="EMBL" id="JYDW01000015">
    <property type="protein sequence ID" value="KRZ61699.1"/>
    <property type="molecule type" value="Genomic_DNA"/>
</dbReference>
<keyword evidence="2" id="KW-1185">Reference proteome</keyword>
<evidence type="ECO:0000313" key="1">
    <source>
        <dbReference type="EMBL" id="KRZ61699.1"/>
    </source>
</evidence>
<gene>
    <name evidence="1" type="ORF">T02_9391</name>
</gene>
<organism evidence="1 2">
    <name type="scientific">Trichinella nativa</name>
    <dbReference type="NCBI Taxonomy" id="6335"/>
    <lineage>
        <taxon>Eukaryota</taxon>
        <taxon>Metazoa</taxon>
        <taxon>Ecdysozoa</taxon>
        <taxon>Nematoda</taxon>
        <taxon>Enoplea</taxon>
        <taxon>Dorylaimia</taxon>
        <taxon>Trichinellida</taxon>
        <taxon>Trichinellidae</taxon>
        <taxon>Trichinella</taxon>
    </lineage>
</organism>
<evidence type="ECO:0000313" key="2">
    <source>
        <dbReference type="Proteomes" id="UP000054721"/>
    </source>
</evidence>
<proteinExistence type="predicted"/>
<reference evidence="1 2" key="1">
    <citation type="submission" date="2015-05" db="EMBL/GenBank/DDBJ databases">
        <title>Evolution of Trichinella species and genotypes.</title>
        <authorList>
            <person name="Korhonen P.K."/>
            <person name="Edoardo P."/>
            <person name="Giuseppe L.R."/>
            <person name="Gasser R.B."/>
        </authorList>
    </citation>
    <scope>NUCLEOTIDE SEQUENCE [LARGE SCALE GENOMIC DNA]</scope>
    <source>
        <strain evidence="1">ISS10</strain>
    </source>
</reference>
<comment type="caution">
    <text evidence="1">The sequence shown here is derived from an EMBL/GenBank/DDBJ whole genome shotgun (WGS) entry which is preliminary data.</text>
</comment>
<accession>A0A0V1LQD3</accession>
<protein>
    <submittedName>
        <fullName evidence="1">Uncharacterized protein</fullName>
    </submittedName>
</protein>
<feature type="non-terminal residue" evidence="1">
    <location>
        <position position="1"/>
    </location>
</feature>
<dbReference type="Proteomes" id="UP000054721">
    <property type="component" value="Unassembled WGS sequence"/>
</dbReference>
<name>A0A0V1LQD3_9BILA</name>
<sequence length="52" mass="5931">LNFSKSMVAVFSKRYHNYENMVEEGNKAVEIARLCRGGMQAVNCLKPWSIIP</sequence>
<dbReference type="AlphaFoldDB" id="A0A0V1LQD3"/>